<keyword evidence="4" id="KW-1185">Reference proteome</keyword>
<evidence type="ECO:0000256" key="2">
    <source>
        <dbReference type="SAM" id="SignalP"/>
    </source>
</evidence>
<keyword evidence="2" id="KW-0732">Signal</keyword>
<feature type="region of interest" description="Disordered" evidence="1">
    <location>
        <begin position="25"/>
        <end position="44"/>
    </location>
</feature>
<organism evidence="3 4">
    <name type="scientific">Bugula neritina</name>
    <name type="common">Brown bryozoan</name>
    <name type="synonym">Sertularia neritina</name>
    <dbReference type="NCBI Taxonomy" id="10212"/>
    <lineage>
        <taxon>Eukaryota</taxon>
        <taxon>Metazoa</taxon>
        <taxon>Spiralia</taxon>
        <taxon>Lophotrochozoa</taxon>
        <taxon>Bryozoa</taxon>
        <taxon>Gymnolaemata</taxon>
        <taxon>Cheilostomatida</taxon>
        <taxon>Flustrina</taxon>
        <taxon>Buguloidea</taxon>
        <taxon>Bugulidae</taxon>
        <taxon>Bugula</taxon>
    </lineage>
</organism>
<feature type="compositionally biased region" description="Polar residues" evidence="1">
    <location>
        <begin position="28"/>
        <end position="43"/>
    </location>
</feature>
<feature type="signal peptide" evidence="2">
    <location>
        <begin position="1"/>
        <end position="17"/>
    </location>
</feature>
<evidence type="ECO:0000313" key="3">
    <source>
        <dbReference type="EMBL" id="KAF6018127.1"/>
    </source>
</evidence>
<proteinExistence type="predicted"/>
<sequence>MLFYVCCVIYFYLYTNTTDETGQTITTDSLPSTPGIQRTASQLSEDDQVKIAQRIGLIQHLPTGLYYNDSSKKTREYEYLWDLLIPLFKESEVPLSHLSDTIKQ</sequence>
<name>A0A7J7IX71_BUGNE</name>
<dbReference type="AlphaFoldDB" id="A0A7J7IX71"/>
<accession>A0A7J7IX71</accession>
<evidence type="ECO:0000313" key="4">
    <source>
        <dbReference type="Proteomes" id="UP000593567"/>
    </source>
</evidence>
<dbReference type="EMBL" id="VXIV02003335">
    <property type="protein sequence ID" value="KAF6018127.1"/>
    <property type="molecule type" value="Genomic_DNA"/>
</dbReference>
<comment type="caution">
    <text evidence="3">The sequence shown here is derived from an EMBL/GenBank/DDBJ whole genome shotgun (WGS) entry which is preliminary data.</text>
</comment>
<reference evidence="3" key="1">
    <citation type="submission" date="2020-06" db="EMBL/GenBank/DDBJ databases">
        <title>Draft genome of Bugula neritina, a colonial animal packing powerful symbionts and potential medicines.</title>
        <authorList>
            <person name="Rayko M."/>
        </authorList>
    </citation>
    <scope>NUCLEOTIDE SEQUENCE [LARGE SCALE GENOMIC DNA]</scope>
    <source>
        <strain evidence="3">Kwan_BN1</strain>
    </source>
</reference>
<feature type="chain" id="PRO_5029551677" evidence="2">
    <location>
        <begin position="18"/>
        <end position="104"/>
    </location>
</feature>
<gene>
    <name evidence="3" type="ORF">EB796_023568</name>
</gene>
<protein>
    <submittedName>
        <fullName evidence="3">Uncharacterized protein</fullName>
    </submittedName>
</protein>
<dbReference type="Proteomes" id="UP000593567">
    <property type="component" value="Unassembled WGS sequence"/>
</dbReference>
<dbReference type="OrthoDB" id="9984778at2759"/>
<evidence type="ECO:0000256" key="1">
    <source>
        <dbReference type="SAM" id="MobiDB-lite"/>
    </source>
</evidence>